<keyword evidence="4 8" id="KW-0863">Zinc-finger</keyword>
<dbReference type="InterPro" id="IPR036236">
    <property type="entry name" value="Znf_C2H2_sf"/>
</dbReference>
<dbReference type="GO" id="GO:0000978">
    <property type="term" value="F:RNA polymerase II cis-regulatory region sequence-specific DNA binding"/>
    <property type="evidence" value="ECO:0007669"/>
    <property type="project" value="TreeGrafter"/>
</dbReference>
<keyword evidence="11" id="KW-1185">Reference proteome</keyword>
<keyword evidence="2" id="KW-0479">Metal-binding</keyword>
<reference evidence="10 11" key="1">
    <citation type="submission" date="2013-05" db="EMBL/GenBank/DDBJ databases">
        <title>Draft genome of the parasitic nematode Anyclostoma ceylanicum.</title>
        <authorList>
            <person name="Mitreva M."/>
        </authorList>
    </citation>
    <scope>NUCLEOTIDE SEQUENCE [LARGE SCALE GENOMIC DNA]</scope>
</reference>
<gene>
    <name evidence="10" type="ORF">ANCCEY_11187</name>
</gene>
<evidence type="ECO:0000256" key="7">
    <source>
        <dbReference type="ARBA" id="ARBA00023242"/>
    </source>
</evidence>
<dbReference type="GO" id="GO:0008270">
    <property type="term" value="F:zinc ion binding"/>
    <property type="evidence" value="ECO:0007669"/>
    <property type="project" value="UniProtKB-KW"/>
</dbReference>
<evidence type="ECO:0000259" key="9">
    <source>
        <dbReference type="PROSITE" id="PS50157"/>
    </source>
</evidence>
<dbReference type="SUPFAM" id="SSF57667">
    <property type="entry name" value="beta-beta-alpha zinc fingers"/>
    <property type="match status" value="1"/>
</dbReference>
<dbReference type="GO" id="GO:0031519">
    <property type="term" value="C:PcG protein complex"/>
    <property type="evidence" value="ECO:0007669"/>
    <property type="project" value="TreeGrafter"/>
</dbReference>
<keyword evidence="6" id="KW-0238">DNA-binding</keyword>
<dbReference type="PROSITE" id="PS00028">
    <property type="entry name" value="ZINC_FINGER_C2H2_1"/>
    <property type="match status" value="1"/>
</dbReference>
<dbReference type="AlphaFoldDB" id="A0A0D6LCW1"/>
<evidence type="ECO:0000313" key="11">
    <source>
        <dbReference type="Proteomes" id="UP000054495"/>
    </source>
</evidence>
<sequence>MYSSDLYSQDDIVSTVPPYEIEPHGIIVASEEVVYSSPDKRTIENDTVTRNYSIVGGGGHISIEPDIETDPFSRRCQPFNCSDVDDSHKDCGSILRTPAALRKHALVHAERKFVCNQCGKGFAERTKLNRHMLTHTGEKAFKRRTAAVHCRSTQASEVSPLPGRDQPIKISAISWKN</sequence>
<evidence type="ECO:0000256" key="8">
    <source>
        <dbReference type="PROSITE-ProRule" id="PRU00042"/>
    </source>
</evidence>
<evidence type="ECO:0000313" key="10">
    <source>
        <dbReference type="EMBL" id="EPB69719.1"/>
    </source>
</evidence>
<protein>
    <submittedName>
        <fullName evidence="10">Zinc finger, C2H2 type</fullName>
    </submittedName>
</protein>
<dbReference type="PANTHER" id="PTHR14003">
    <property type="entry name" value="TRANSCRIPTIONAL REPRESSOR PROTEIN YY"/>
    <property type="match status" value="1"/>
</dbReference>
<evidence type="ECO:0000256" key="6">
    <source>
        <dbReference type="ARBA" id="ARBA00023125"/>
    </source>
</evidence>
<dbReference type="InterPro" id="IPR013087">
    <property type="entry name" value="Znf_C2H2_type"/>
</dbReference>
<keyword evidence="7" id="KW-0539">Nucleus</keyword>
<accession>A0A0D6LCW1</accession>
<keyword evidence="5" id="KW-0862">Zinc</keyword>
<dbReference type="Pfam" id="PF00096">
    <property type="entry name" value="zf-C2H2"/>
    <property type="match status" value="1"/>
</dbReference>
<dbReference type="FunFam" id="3.30.160.60:FF:001450">
    <property type="entry name" value="zinc finger protein 774"/>
    <property type="match status" value="1"/>
</dbReference>
<comment type="subcellular location">
    <subcellularLocation>
        <location evidence="1">Nucleus</location>
    </subcellularLocation>
</comment>
<evidence type="ECO:0000256" key="3">
    <source>
        <dbReference type="ARBA" id="ARBA00022737"/>
    </source>
</evidence>
<dbReference type="GO" id="GO:0005667">
    <property type="term" value="C:transcription regulator complex"/>
    <property type="evidence" value="ECO:0007669"/>
    <property type="project" value="TreeGrafter"/>
</dbReference>
<evidence type="ECO:0000256" key="5">
    <source>
        <dbReference type="ARBA" id="ARBA00022833"/>
    </source>
</evidence>
<evidence type="ECO:0000256" key="2">
    <source>
        <dbReference type="ARBA" id="ARBA00022723"/>
    </source>
</evidence>
<dbReference type="Gene3D" id="3.30.160.60">
    <property type="entry name" value="Classic Zinc Finger"/>
    <property type="match status" value="1"/>
</dbReference>
<proteinExistence type="predicted"/>
<dbReference type="Proteomes" id="UP000054495">
    <property type="component" value="Unassembled WGS sequence"/>
</dbReference>
<dbReference type="EMBL" id="KE125260">
    <property type="protein sequence ID" value="EPB69719.1"/>
    <property type="molecule type" value="Genomic_DNA"/>
</dbReference>
<keyword evidence="3" id="KW-0677">Repeat</keyword>
<organism evidence="10 11">
    <name type="scientific">Ancylostoma ceylanicum</name>
    <dbReference type="NCBI Taxonomy" id="53326"/>
    <lineage>
        <taxon>Eukaryota</taxon>
        <taxon>Metazoa</taxon>
        <taxon>Ecdysozoa</taxon>
        <taxon>Nematoda</taxon>
        <taxon>Chromadorea</taxon>
        <taxon>Rhabditida</taxon>
        <taxon>Rhabditina</taxon>
        <taxon>Rhabditomorpha</taxon>
        <taxon>Strongyloidea</taxon>
        <taxon>Ancylostomatidae</taxon>
        <taxon>Ancylostomatinae</taxon>
        <taxon>Ancylostoma</taxon>
    </lineage>
</organism>
<evidence type="ECO:0000256" key="1">
    <source>
        <dbReference type="ARBA" id="ARBA00004123"/>
    </source>
</evidence>
<name>A0A0D6LCW1_9BILA</name>
<evidence type="ECO:0000256" key="4">
    <source>
        <dbReference type="ARBA" id="ARBA00022771"/>
    </source>
</evidence>
<dbReference type="PROSITE" id="PS50157">
    <property type="entry name" value="ZINC_FINGER_C2H2_2"/>
    <property type="match status" value="1"/>
</dbReference>
<feature type="domain" description="C2H2-type" evidence="9">
    <location>
        <begin position="113"/>
        <end position="140"/>
    </location>
</feature>
<dbReference type="GO" id="GO:0000981">
    <property type="term" value="F:DNA-binding transcription factor activity, RNA polymerase II-specific"/>
    <property type="evidence" value="ECO:0007669"/>
    <property type="project" value="TreeGrafter"/>
</dbReference>
<dbReference type="PANTHER" id="PTHR14003:SF19">
    <property type="entry name" value="YY2 TRANSCRIPTION FACTOR"/>
    <property type="match status" value="1"/>
</dbReference>
<dbReference type="GO" id="GO:0000785">
    <property type="term" value="C:chromatin"/>
    <property type="evidence" value="ECO:0007669"/>
    <property type="project" value="TreeGrafter"/>
</dbReference>
<dbReference type="SMART" id="SM00355">
    <property type="entry name" value="ZnF_C2H2"/>
    <property type="match status" value="2"/>
</dbReference>